<keyword evidence="2" id="KW-1185">Reference proteome</keyword>
<dbReference type="Proteomes" id="UP000663992">
    <property type="component" value="Unassembled WGS sequence"/>
</dbReference>
<accession>A0ABS3CZ69</accession>
<gene>
    <name evidence="1" type="ORF">J0A65_21300</name>
</gene>
<name>A0ABS3CZ69_9ALTE</name>
<organism evidence="1 2">
    <name type="scientific">Bowmanella yangjiangensis</name>
    <dbReference type="NCBI Taxonomy" id="2811230"/>
    <lineage>
        <taxon>Bacteria</taxon>
        <taxon>Pseudomonadati</taxon>
        <taxon>Pseudomonadota</taxon>
        <taxon>Gammaproteobacteria</taxon>
        <taxon>Alteromonadales</taxon>
        <taxon>Alteromonadaceae</taxon>
        <taxon>Bowmanella</taxon>
    </lineage>
</organism>
<reference evidence="1 2" key="1">
    <citation type="submission" date="2021-03" db="EMBL/GenBank/DDBJ databases">
        <title>novel species isolated from a fishpond in China.</title>
        <authorList>
            <person name="Lu H."/>
            <person name="Cai Z."/>
        </authorList>
    </citation>
    <scope>NUCLEOTIDE SEQUENCE [LARGE SCALE GENOMIC DNA]</scope>
    <source>
        <strain evidence="1 2">Y57</strain>
    </source>
</reference>
<sequence>MNAFDDTLHRVMARHMNRALPMRTSSGLSSDPDVSIGIATIKIVTEEQIQAIAYGPLDGEPEVIVRLDPIGRDVSDLVPFANFMDQTANRALAADGALRVWIPHSVTLEALDILGHRYWQNQAAPDAVVRMGKICRIIAHEATFPGQQVVADAASLLQDHIVTGLAPIEEGHLGAVLAWLDPAIRDPLTEARERIRLPASGILPNTPDQPADDRVDRLRKELKRAAGPHKTVIEKEIQDILRRWVLREWQLLVEARRAFLALDLPPVRLEELLEDSTKRMSYALQNGHFPARQPHKLAALLAQMEAGLEKAELAALEGDPILRDQARSAGKVVLGVVSDVRQPRSGRAPCDIDIESNQGVIRLRLDDKVKVVGTTITGVVRGVFSTQSGGTRVSIQITNGVRQTSSLSVGAKLEVMRAGYGFVNLSALQLVKQRQPWVFFGNVSPCVASGFPSGRSALEIAAGIRKP</sequence>
<dbReference type="EMBL" id="JAFKCS010000063">
    <property type="protein sequence ID" value="MBN7822413.1"/>
    <property type="molecule type" value="Genomic_DNA"/>
</dbReference>
<evidence type="ECO:0000313" key="1">
    <source>
        <dbReference type="EMBL" id="MBN7822413.1"/>
    </source>
</evidence>
<dbReference type="RefSeq" id="WP_206596346.1">
    <property type="nucleotide sequence ID" value="NZ_JAFKCS010000063.1"/>
</dbReference>
<proteinExistence type="predicted"/>
<protein>
    <submittedName>
        <fullName evidence="1">Uncharacterized protein</fullName>
    </submittedName>
</protein>
<comment type="caution">
    <text evidence="1">The sequence shown here is derived from an EMBL/GenBank/DDBJ whole genome shotgun (WGS) entry which is preliminary data.</text>
</comment>
<evidence type="ECO:0000313" key="2">
    <source>
        <dbReference type="Proteomes" id="UP000663992"/>
    </source>
</evidence>